<evidence type="ECO:0000256" key="1">
    <source>
        <dbReference type="ARBA" id="ARBA00022679"/>
    </source>
</evidence>
<dbReference type="SUPFAM" id="SSF89796">
    <property type="entry name" value="CoA-transferase family III (CaiB/BaiF)"/>
    <property type="match status" value="1"/>
</dbReference>
<dbReference type="RefSeq" id="WP_310227450.1">
    <property type="nucleotide sequence ID" value="NZ_JAVDWV010000023.1"/>
</dbReference>
<dbReference type="PANTHER" id="PTHR48207">
    <property type="entry name" value="SUCCINATE--HYDROXYMETHYLGLUTARATE COA-TRANSFERASE"/>
    <property type="match status" value="1"/>
</dbReference>
<name>A0ABU1X601_SPHXE</name>
<gene>
    <name evidence="2" type="ORF">J2W40_003760</name>
</gene>
<accession>A0ABU1X601</accession>
<sequence>MNRTGPLAGIRVLEITKVWAGPYTGKLLAFLGAEVIKVESRANLDEMRAYGGVDIDSAPYFRSINQQVLSVQVDMKSDEGMAYLRRMIAMSDVLIDNLRPGAMERSGLSYDAVRAIRPGIIQLSIKMYGTDGPLGYQTGYAPCFAALGGLNALVGHDGETPAGINIRYGDSTVGASAALAIVAALHHRETTGEGQFIDLSAVETLSTMIGDSLFAYGLTGDLPRAQANAHADMAPHGCYPCIDGQWISIAVANDDEWTALVKTLRASALGQDAQFADHASRVDHSAELDAAIAAITITHDADTLSEALLMASVPAYKSQSSLDLIGSEALWSLGAYRLVTDARGDVRPVIGPGWRMAPDEAPIEKGAPLLGEHNAYVYGDLLGLDEAELADLVARRIAY</sequence>
<dbReference type="PANTHER" id="PTHR48207:SF3">
    <property type="entry name" value="SUCCINATE--HYDROXYMETHYLGLUTARATE COA-TRANSFERASE"/>
    <property type="match status" value="1"/>
</dbReference>
<comment type="caution">
    <text evidence="2">The sequence shown here is derived from an EMBL/GenBank/DDBJ whole genome shotgun (WGS) entry which is preliminary data.</text>
</comment>
<evidence type="ECO:0000313" key="2">
    <source>
        <dbReference type="EMBL" id="MDR7156914.1"/>
    </source>
</evidence>
<dbReference type="EMBL" id="JAVDWV010000023">
    <property type="protein sequence ID" value="MDR7156914.1"/>
    <property type="molecule type" value="Genomic_DNA"/>
</dbReference>
<dbReference type="InterPro" id="IPR003673">
    <property type="entry name" value="CoA-Trfase_fam_III"/>
</dbReference>
<organism evidence="2 3">
    <name type="scientific">Sphingobium xenophagum</name>
    <dbReference type="NCBI Taxonomy" id="121428"/>
    <lineage>
        <taxon>Bacteria</taxon>
        <taxon>Pseudomonadati</taxon>
        <taxon>Pseudomonadota</taxon>
        <taxon>Alphaproteobacteria</taxon>
        <taxon>Sphingomonadales</taxon>
        <taxon>Sphingomonadaceae</taxon>
        <taxon>Sphingobium</taxon>
    </lineage>
</organism>
<dbReference type="InterPro" id="IPR050483">
    <property type="entry name" value="CoA-transferase_III_domain"/>
</dbReference>
<dbReference type="Proteomes" id="UP001267638">
    <property type="component" value="Unassembled WGS sequence"/>
</dbReference>
<dbReference type="Pfam" id="PF02515">
    <property type="entry name" value="CoA_transf_3"/>
    <property type="match status" value="1"/>
</dbReference>
<dbReference type="InterPro" id="IPR044855">
    <property type="entry name" value="CoA-Trfase_III_dom3_sf"/>
</dbReference>
<dbReference type="InterPro" id="IPR023606">
    <property type="entry name" value="CoA-Trfase_III_dom_1_sf"/>
</dbReference>
<keyword evidence="1" id="KW-0808">Transferase</keyword>
<proteinExistence type="predicted"/>
<dbReference type="Gene3D" id="3.40.50.10540">
    <property type="entry name" value="Crotonobetainyl-coa:carnitine coa-transferase, domain 1"/>
    <property type="match status" value="1"/>
</dbReference>
<dbReference type="Gene3D" id="3.30.1540.10">
    <property type="entry name" value="formyl-coa transferase, domain 3"/>
    <property type="match status" value="1"/>
</dbReference>
<evidence type="ECO:0000313" key="3">
    <source>
        <dbReference type="Proteomes" id="UP001267638"/>
    </source>
</evidence>
<protein>
    <submittedName>
        <fullName evidence="2">Crotonobetainyl-CoA:carnitine CoA-transferase CaiB-like acyl-CoA transferase</fullName>
    </submittedName>
</protein>
<reference evidence="2 3" key="1">
    <citation type="submission" date="2023-07" db="EMBL/GenBank/DDBJ databases">
        <title>Sorghum-associated microbial communities from plants grown in Nebraska, USA.</title>
        <authorList>
            <person name="Schachtman D."/>
        </authorList>
    </citation>
    <scope>NUCLEOTIDE SEQUENCE [LARGE SCALE GENOMIC DNA]</scope>
    <source>
        <strain evidence="2 3">4256</strain>
    </source>
</reference>
<keyword evidence="3" id="KW-1185">Reference proteome</keyword>